<gene>
    <name evidence="1" type="ORF">B296_00002025</name>
</gene>
<accession>A0A427BC10</accession>
<dbReference type="Proteomes" id="UP000287651">
    <property type="component" value="Unassembled WGS sequence"/>
</dbReference>
<proteinExistence type="predicted"/>
<organism evidence="1 2">
    <name type="scientific">Ensete ventricosum</name>
    <name type="common">Abyssinian banana</name>
    <name type="synonym">Musa ensete</name>
    <dbReference type="NCBI Taxonomy" id="4639"/>
    <lineage>
        <taxon>Eukaryota</taxon>
        <taxon>Viridiplantae</taxon>
        <taxon>Streptophyta</taxon>
        <taxon>Embryophyta</taxon>
        <taxon>Tracheophyta</taxon>
        <taxon>Spermatophyta</taxon>
        <taxon>Magnoliopsida</taxon>
        <taxon>Liliopsida</taxon>
        <taxon>Zingiberales</taxon>
        <taxon>Musaceae</taxon>
        <taxon>Ensete</taxon>
    </lineage>
</organism>
<comment type="caution">
    <text evidence="1">The sequence shown here is derived from an EMBL/GenBank/DDBJ whole genome shotgun (WGS) entry which is preliminary data.</text>
</comment>
<evidence type="ECO:0000313" key="2">
    <source>
        <dbReference type="Proteomes" id="UP000287651"/>
    </source>
</evidence>
<name>A0A427BC10_ENSVE</name>
<evidence type="ECO:0000313" key="1">
    <source>
        <dbReference type="EMBL" id="RRT86019.1"/>
    </source>
</evidence>
<reference evidence="1 2" key="1">
    <citation type="journal article" date="2014" name="Agronomy (Basel)">
        <title>A Draft Genome Sequence for Ensete ventricosum, the Drought-Tolerant Tree Against Hunger.</title>
        <authorList>
            <person name="Harrison J."/>
            <person name="Moore K.A."/>
            <person name="Paszkiewicz K."/>
            <person name="Jones T."/>
            <person name="Grant M."/>
            <person name="Ambacheew D."/>
            <person name="Muzemil S."/>
            <person name="Studholme D.J."/>
        </authorList>
    </citation>
    <scope>NUCLEOTIDE SEQUENCE [LARGE SCALE GENOMIC DNA]</scope>
</reference>
<sequence>MVNRARWGKSERCPKQSQVGYKCKLARKLLVSLMRSTAANKTSVKLDILHERRKRNLVHQLKKMSHKEILTTVETCLDILEVSLEEPYQGQRRLLRVESSQEEAESRIYKVKSLVDRLTNDTKDSVQHLHEVMAELMSKVTMLIRTLNAGGNNTRVTSPQSFRAPEPHCYRGARDAKDLKNFLFDIEHE</sequence>
<dbReference type="AlphaFoldDB" id="A0A427BC10"/>
<dbReference type="EMBL" id="AMZH03000024">
    <property type="protein sequence ID" value="RRT86019.1"/>
    <property type="molecule type" value="Genomic_DNA"/>
</dbReference>
<protein>
    <submittedName>
        <fullName evidence="1">Uncharacterized protein</fullName>
    </submittedName>
</protein>